<feature type="compositionally biased region" description="Polar residues" evidence="1">
    <location>
        <begin position="57"/>
        <end position="68"/>
    </location>
</feature>
<sequence>SDNHISYQTKPPDVIPTMRTSKNYSSSVEDLINIEPSKSSPRNSRKQLAPHPPLVRQASSQMDLTYGSQIYKDETSTDQPPAEQIAGDFI</sequence>
<dbReference type="EMBL" id="CAJOAZ010023068">
    <property type="protein sequence ID" value="CAF4371952.1"/>
    <property type="molecule type" value="Genomic_DNA"/>
</dbReference>
<name>A0A820MFZ2_9BILA</name>
<accession>A0A820MFZ2</accession>
<evidence type="ECO:0000313" key="3">
    <source>
        <dbReference type="Proteomes" id="UP000663844"/>
    </source>
</evidence>
<dbReference type="Proteomes" id="UP000663844">
    <property type="component" value="Unassembled WGS sequence"/>
</dbReference>
<protein>
    <submittedName>
        <fullName evidence="2">Uncharacterized protein</fullName>
    </submittedName>
</protein>
<comment type="caution">
    <text evidence="2">The sequence shown here is derived from an EMBL/GenBank/DDBJ whole genome shotgun (WGS) entry which is preliminary data.</text>
</comment>
<reference evidence="2" key="1">
    <citation type="submission" date="2021-02" db="EMBL/GenBank/DDBJ databases">
        <authorList>
            <person name="Nowell W R."/>
        </authorList>
    </citation>
    <scope>NUCLEOTIDE SEQUENCE</scope>
</reference>
<proteinExistence type="predicted"/>
<organism evidence="2 3">
    <name type="scientific">Adineta steineri</name>
    <dbReference type="NCBI Taxonomy" id="433720"/>
    <lineage>
        <taxon>Eukaryota</taxon>
        <taxon>Metazoa</taxon>
        <taxon>Spiralia</taxon>
        <taxon>Gnathifera</taxon>
        <taxon>Rotifera</taxon>
        <taxon>Eurotatoria</taxon>
        <taxon>Bdelloidea</taxon>
        <taxon>Adinetida</taxon>
        <taxon>Adinetidae</taxon>
        <taxon>Adineta</taxon>
    </lineage>
</organism>
<feature type="region of interest" description="Disordered" evidence="1">
    <location>
        <begin position="1"/>
        <end position="90"/>
    </location>
</feature>
<gene>
    <name evidence="2" type="ORF">OXD698_LOCUS49889</name>
</gene>
<feature type="compositionally biased region" description="Polar residues" evidence="1">
    <location>
        <begin position="18"/>
        <end position="28"/>
    </location>
</feature>
<dbReference type="AlphaFoldDB" id="A0A820MFZ2"/>
<evidence type="ECO:0000256" key="1">
    <source>
        <dbReference type="SAM" id="MobiDB-lite"/>
    </source>
</evidence>
<evidence type="ECO:0000313" key="2">
    <source>
        <dbReference type="EMBL" id="CAF4371952.1"/>
    </source>
</evidence>
<feature type="non-terminal residue" evidence="2">
    <location>
        <position position="1"/>
    </location>
</feature>